<feature type="region of interest" description="Disordered" evidence="1">
    <location>
        <begin position="211"/>
        <end position="283"/>
    </location>
</feature>
<name>A0A174TYL5_9FIRM</name>
<feature type="compositionally biased region" description="Basic residues" evidence="1">
    <location>
        <begin position="255"/>
        <end position="283"/>
    </location>
</feature>
<dbReference type="AlphaFoldDB" id="A0A174TYL5"/>
<feature type="transmembrane region" description="Helical" evidence="2">
    <location>
        <begin position="114"/>
        <end position="133"/>
    </location>
</feature>
<accession>A0A174TYL5</accession>
<dbReference type="Proteomes" id="UP000260828">
    <property type="component" value="Unassembled WGS sequence"/>
</dbReference>
<proteinExistence type="predicted"/>
<organism evidence="3 5">
    <name type="scientific">Anaerotruncus colihominis</name>
    <dbReference type="NCBI Taxonomy" id="169435"/>
    <lineage>
        <taxon>Bacteria</taxon>
        <taxon>Bacillati</taxon>
        <taxon>Bacillota</taxon>
        <taxon>Clostridia</taxon>
        <taxon>Eubacteriales</taxon>
        <taxon>Oscillospiraceae</taxon>
        <taxon>Anaerotruncus</taxon>
    </lineage>
</organism>
<evidence type="ECO:0000256" key="1">
    <source>
        <dbReference type="SAM" id="MobiDB-lite"/>
    </source>
</evidence>
<gene>
    <name evidence="4" type="ORF">DXC40_01190</name>
    <name evidence="3" type="ORF">ERS852551_03287</name>
</gene>
<keyword evidence="2" id="KW-0472">Membrane</keyword>
<dbReference type="OrthoDB" id="9923763at2"/>
<evidence type="ECO:0000313" key="5">
    <source>
        <dbReference type="Proteomes" id="UP000095765"/>
    </source>
</evidence>
<dbReference type="GeneID" id="72465532"/>
<reference evidence="4 6" key="2">
    <citation type="submission" date="2018-08" db="EMBL/GenBank/DDBJ databases">
        <title>A genome reference for cultivated species of the human gut microbiota.</title>
        <authorList>
            <person name="Zou Y."/>
            <person name="Xue W."/>
            <person name="Luo G."/>
        </authorList>
    </citation>
    <scope>NUCLEOTIDE SEQUENCE [LARGE SCALE GENOMIC DNA]</scope>
    <source>
        <strain evidence="4 6">TF05-12AC</strain>
    </source>
</reference>
<sequence length="283" mass="31817">MLQLLGLFGFVCLLGGCCAYFLLFLRRNKFETKLAYARAWTLSAVLDARLSETSRPICLLKAYQNVLLPFWAARDAYILIRLLGSGQLPPFGIFWIASCILTISAFLFLRFFDILALAINIAALLLGAVCLFLPPPLSVMARPPIPAAICGALTALLFVGYCLRRKDLFVSPDLPELEDESYDANTLFDAAEGSDDGDTFFAPMWLEPEETKPSWPVESKMEPLGRRSDQPMQPQRTAKHTALRKRVYDSGQCAGHRHHAGRMKPFVHRNSRKYRRSKQSANQ</sequence>
<feature type="transmembrane region" description="Helical" evidence="2">
    <location>
        <begin position="145"/>
        <end position="163"/>
    </location>
</feature>
<dbReference type="EMBL" id="CZBE01000029">
    <property type="protein sequence ID" value="CUQ14146.1"/>
    <property type="molecule type" value="Genomic_DNA"/>
</dbReference>
<protein>
    <submittedName>
        <fullName evidence="3">Uncharacterized protein</fullName>
    </submittedName>
</protein>
<reference evidence="3 5" key="1">
    <citation type="submission" date="2015-09" db="EMBL/GenBank/DDBJ databases">
        <authorList>
            <consortium name="Pathogen Informatics"/>
        </authorList>
    </citation>
    <scope>NUCLEOTIDE SEQUENCE [LARGE SCALE GENOMIC DNA]</scope>
    <source>
        <strain evidence="3 5">2789STDY5834939</strain>
    </source>
</reference>
<evidence type="ECO:0000256" key="2">
    <source>
        <dbReference type="SAM" id="Phobius"/>
    </source>
</evidence>
<dbReference type="EMBL" id="QVME01000001">
    <property type="protein sequence ID" value="RGE69710.1"/>
    <property type="molecule type" value="Genomic_DNA"/>
</dbReference>
<dbReference type="Proteomes" id="UP000095765">
    <property type="component" value="Unassembled WGS sequence"/>
</dbReference>
<feature type="transmembrane region" description="Helical" evidence="2">
    <location>
        <begin position="91"/>
        <end position="109"/>
    </location>
</feature>
<evidence type="ECO:0000313" key="4">
    <source>
        <dbReference type="EMBL" id="RGE69710.1"/>
    </source>
</evidence>
<evidence type="ECO:0000313" key="6">
    <source>
        <dbReference type="Proteomes" id="UP000260828"/>
    </source>
</evidence>
<feature type="compositionally biased region" description="Basic and acidic residues" evidence="1">
    <location>
        <begin position="219"/>
        <end position="229"/>
    </location>
</feature>
<dbReference type="RefSeq" id="WP_024730429.1">
    <property type="nucleotide sequence ID" value="NZ_CABIWA010000023.1"/>
</dbReference>
<keyword evidence="2" id="KW-0812">Transmembrane</keyword>
<evidence type="ECO:0000313" key="3">
    <source>
        <dbReference type="EMBL" id="CUQ14146.1"/>
    </source>
</evidence>
<keyword evidence="2" id="KW-1133">Transmembrane helix</keyword>